<sequence>MQLVKSSSTLLYPEVMSESIIIRM</sequence>
<accession>A0A0K2VE24</accession>
<organism evidence="1">
    <name type="scientific">Lepeophtheirus salmonis</name>
    <name type="common">Salmon louse</name>
    <name type="synonym">Caligus salmonis</name>
    <dbReference type="NCBI Taxonomy" id="72036"/>
    <lineage>
        <taxon>Eukaryota</taxon>
        <taxon>Metazoa</taxon>
        <taxon>Ecdysozoa</taxon>
        <taxon>Arthropoda</taxon>
        <taxon>Crustacea</taxon>
        <taxon>Multicrustacea</taxon>
        <taxon>Hexanauplia</taxon>
        <taxon>Copepoda</taxon>
        <taxon>Siphonostomatoida</taxon>
        <taxon>Caligidae</taxon>
        <taxon>Lepeophtheirus</taxon>
    </lineage>
</organism>
<dbReference type="AlphaFoldDB" id="A0A0K2VE24"/>
<protein>
    <submittedName>
        <fullName evidence="1">Uncharacterized protein</fullName>
    </submittedName>
</protein>
<dbReference type="EMBL" id="HACA01031412">
    <property type="protein sequence ID" value="CDW48773.1"/>
    <property type="molecule type" value="Transcribed_RNA"/>
</dbReference>
<name>A0A0K2VE24_LEPSM</name>
<reference evidence="1" key="1">
    <citation type="submission" date="2014-05" db="EMBL/GenBank/DDBJ databases">
        <authorList>
            <person name="Chronopoulou M."/>
        </authorList>
    </citation>
    <scope>NUCLEOTIDE SEQUENCE</scope>
    <source>
        <tissue evidence="1">Whole organism</tissue>
    </source>
</reference>
<evidence type="ECO:0000313" key="1">
    <source>
        <dbReference type="EMBL" id="CDW48773.1"/>
    </source>
</evidence>
<proteinExistence type="predicted"/>